<sequence length="68" mass="8009">MLLVPSKQDEAWPSYNMANEVMKYLEEQEYEYAYEHIALEGSHYDLDRQTLNQVRAFLKQHLVASCGL</sequence>
<dbReference type="Proteomes" id="UP000309186">
    <property type="component" value="Unassembled WGS sequence"/>
</dbReference>
<reference evidence="1 2" key="1">
    <citation type="submission" date="2018-01" db="EMBL/GenBank/DDBJ databases">
        <title>Co-occurrence of chitin degradation, pigmentation and bioactivity in marine Pseudoalteromonas.</title>
        <authorList>
            <person name="Paulsen S."/>
            <person name="Gram L."/>
            <person name="Machado H."/>
        </authorList>
    </citation>
    <scope>NUCLEOTIDE SEQUENCE [LARGE SCALE GENOMIC DNA]</scope>
    <source>
        <strain evidence="1 2">S3663</strain>
    </source>
</reference>
<name>A0A5R9Q2U1_9GAMM</name>
<evidence type="ECO:0000313" key="2">
    <source>
        <dbReference type="Proteomes" id="UP000309186"/>
    </source>
</evidence>
<gene>
    <name evidence="1" type="ORF">C1E24_09030</name>
</gene>
<dbReference type="AlphaFoldDB" id="A0A5R9Q2U1"/>
<organism evidence="1 2">
    <name type="scientific">Pseudoalteromonas phenolica</name>
    <dbReference type="NCBI Taxonomy" id="161398"/>
    <lineage>
        <taxon>Bacteria</taxon>
        <taxon>Pseudomonadati</taxon>
        <taxon>Pseudomonadota</taxon>
        <taxon>Gammaproteobacteria</taxon>
        <taxon>Alteromonadales</taxon>
        <taxon>Pseudoalteromonadaceae</taxon>
        <taxon>Pseudoalteromonas</taxon>
    </lineage>
</organism>
<protein>
    <submittedName>
        <fullName evidence="1">Uncharacterized protein</fullName>
    </submittedName>
</protein>
<dbReference type="EMBL" id="PPSW01000012">
    <property type="protein sequence ID" value="TLX47480.1"/>
    <property type="molecule type" value="Genomic_DNA"/>
</dbReference>
<accession>A0A5R9Q2U1</accession>
<comment type="caution">
    <text evidence="1">The sequence shown here is derived from an EMBL/GenBank/DDBJ whole genome shotgun (WGS) entry which is preliminary data.</text>
</comment>
<evidence type="ECO:0000313" key="1">
    <source>
        <dbReference type="EMBL" id="TLX47480.1"/>
    </source>
</evidence>
<dbReference type="RefSeq" id="WP_171040842.1">
    <property type="nucleotide sequence ID" value="NZ_PPSW01000012.1"/>
</dbReference>
<proteinExistence type="predicted"/>